<dbReference type="STRING" id="28085.Lcin_3431"/>
<protein>
    <submittedName>
        <fullName evidence="4">Flp pilus assembly protein TadD, contains TPR repeats</fullName>
    </submittedName>
</protein>
<evidence type="ECO:0000256" key="2">
    <source>
        <dbReference type="SAM" id="Phobius"/>
    </source>
</evidence>
<name>A0A378INA8_9GAMM</name>
<organism evidence="4 6">
    <name type="scientific">Legionella cincinnatiensis</name>
    <dbReference type="NCBI Taxonomy" id="28085"/>
    <lineage>
        <taxon>Bacteria</taxon>
        <taxon>Pseudomonadati</taxon>
        <taxon>Pseudomonadota</taxon>
        <taxon>Gammaproteobacteria</taxon>
        <taxon>Legionellales</taxon>
        <taxon>Legionellaceae</taxon>
        <taxon>Legionella</taxon>
    </lineage>
</organism>
<dbReference type="PROSITE" id="PS50005">
    <property type="entry name" value="TPR"/>
    <property type="match status" value="1"/>
</dbReference>
<evidence type="ECO:0000313" key="5">
    <source>
        <dbReference type="Proteomes" id="UP000054854"/>
    </source>
</evidence>
<evidence type="ECO:0000313" key="3">
    <source>
        <dbReference type="EMBL" id="KTC78454.1"/>
    </source>
</evidence>
<keyword evidence="2" id="KW-0472">Membrane</keyword>
<feature type="transmembrane region" description="Helical" evidence="2">
    <location>
        <begin position="7"/>
        <end position="25"/>
    </location>
</feature>
<keyword evidence="5" id="KW-1185">Reference proteome</keyword>
<proteinExistence type="predicted"/>
<reference evidence="3 5" key="1">
    <citation type="submission" date="2015-11" db="EMBL/GenBank/DDBJ databases">
        <title>Genomic analysis of 38 Legionella species identifies large and diverse effector repertoires.</title>
        <authorList>
            <person name="Burstein D."/>
            <person name="Amaro F."/>
            <person name="Zusman T."/>
            <person name="Lifshitz Z."/>
            <person name="Cohen O."/>
            <person name="Gilbert J.A."/>
            <person name="Pupko T."/>
            <person name="Shuman H.A."/>
            <person name="Segal G."/>
        </authorList>
    </citation>
    <scope>NUCLEOTIDE SEQUENCE [LARGE SCALE GENOMIC DNA]</scope>
    <source>
        <strain evidence="3 5">CDC#72-OH-14</strain>
    </source>
</reference>
<dbReference type="InterPro" id="IPR019734">
    <property type="entry name" value="TPR_rpt"/>
</dbReference>
<keyword evidence="2" id="KW-1133">Transmembrane helix</keyword>
<dbReference type="SUPFAM" id="SSF48452">
    <property type="entry name" value="TPR-like"/>
    <property type="match status" value="1"/>
</dbReference>
<keyword evidence="2" id="KW-0812">Transmembrane</keyword>
<evidence type="ECO:0000256" key="1">
    <source>
        <dbReference type="PROSITE-ProRule" id="PRU00339"/>
    </source>
</evidence>
<dbReference type="RefSeq" id="WP_058466521.1">
    <property type="nucleotide sequence ID" value="NZ_LNXX01000054.1"/>
</dbReference>
<evidence type="ECO:0000313" key="6">
    <source>
        <dbReference type="Proteomes" id="UP000255316"/>
    </source>
</evidence>
<sequence>MNRRRIIWTILFILIIFYLLIHSAMKNIHSVKRDIPTLLNFYYTHKNTEPLKAKEALDLILQQDPNNPVAIGAKTNWFLQKGDTHSALNFLQENHLLYPKNQTITYELAKIYILLNQYKNAKPLLTSLMLATDKIKQKEAQVLYQSIFPEEHISPVQENLSSFIEPVHFHHKLDFTALYQRVDEIMNLQPESARNYLQHILLIDPNNSEAYSKLGYLELMQKNNESALFYLVKAFSIKPNSTLAVQIAYLFAQKKDKKQAVFFFTYGLTYGNAQLKKQSQQALSYLEKEQQIAQNSTPPQNLSPEEILWNRFYQNRKINPSLASKTIFILLSMHPKDIRTIKEAAYFEMAQKNTTQAIELWKRAYALDHNPASALSIGYLYDEQNNKYFAFRYFNYASKTSNMEVKTKAELAKTGLAGSQFKILPNPYFAEFYTFPFYYSRFDLGVLPIISRLGKTIKQINTDLYFSYRRTKDNRSGTLQGLLIQNSIPQIFEDNAAIYSAGIRKFPWPKIPVLAFLEIGGAEDLVYKFRPRWRKDVRGGLVYYNAWGVKPTYTNKLTLPLKWIITLYSDMIYYSRYNDNIISTSWFRPGFRVATYHSSSLDLYMANYLILDKNHEFYNNIYSLGPGIALQPNNRINVVFRFEALQGYYIPVNSPTPNPYKSHYWNNLAMLEIYFRF</sequence>
<accession>A0A378INA8</accession>
<dbReference type="SMART" id="SM00028">
    <property type="entry name" value="TPR"/>
    <property type="match status" value="2"/>
</dbReference>
<dbReference type="PANTHER" id="PTHR12558:SF13">
    <property type="entry name" value="CELL DIVISION CYCLE PROTEIN 27 HOMOLOG"/>
    <property type="match status" value="1"/>
</dbReference>
<feature type="repeat" description="TPR" evidence="1">
    <location>
        <begin position="208"/>
        <end position="241"/>
    </location>
</feature>
<evidence type="ECO:0000313" key="4">
    <source>
        <dbReference type="EMBL" id="STX36440.1"/>
    </source>
</evidence>
<dbReference type="EMBL" id="UGNX01000001">
    <property type="protein sequence ID" value="STX36440.1"/>
    <property type="molecule type" value="Genomic_DNA"/>
</dbReference>
<gene>
    <name evidence="3" type="ORF">Lcin_3431</name>
    <name evidence="4" type="ORF">NCTC12438_03072</name>
</gene>
<dbReference type="Proteomes" id="UP000255316">
    <property type="component" value="Unassembled WGS sequence"/>
</dbReference>
<dbReference type="Proteomes" id="UP000054854">
    <property type="component" value="Unassembled WGS sequence"/>
</dbReference>
<dbReference type="Gene3D" id="1.25.40.10">
    <property type="entry name" value="Tetratricopeptide repeat domain"/>
    <property type="match status" value="2"/>
</dbReference>
<reference evidence="4 6" key="2">
    <citation type="submission" date="2018-06" db="EMBL/GenBank/DDBJ databases">
        <authorList>
            <consortium name="Pathogen Informatics"/>
            <person name="Doyle S."/>
        </authorList>
    </citation>
    <scope>NUCLEOTIDE SEQUENCE [LARGE SCALE GENOMIC DNA]</scope>
    <source>
        <strain evidence="4 6">NCTC12438</strain>
    </source>
</reference>
<dbReference type="InterPro" id="IPR011990">
    <property type="entry name" value="TPR-like_helical_dom_sf"/>
</dbReference>
<dbReference type="PANTHER" id="PTHR12558">
    <property type="entry name" value="CELL DIVISION CYCLE 16,23,27"/>
    <property type="match status" value="1"/>
</dbReference>
<dbReference type="AlphaFoldDB" id="A0A378INA8"/>
<keyword evidence="1" id="KW-0802">TPR repeat</keyword>
<dbReference type="EMBL" id="LNXX01000054">
    <property type="protein sequence ID" value="KTC78454.1"/>
    <property type="molecule type" value="Genomic_DNA"/>
</dbReference>